<dbReference type="Proteomes" id="UP000218231">
    <property type="component" value="Unassembled WGS sequence"/>
</dbReference>
<evidence type="ECO:0000313" key="5">
    <source>
        <dbReference type="EMBL" id="PAV73574.1"/>
    </source>
</evidence>
<gene>
    <name evidence="5" type="ORF">WR25_00774</name>
</gene>
<dbReference type="InterPro" id="IPR011001">
    <property type="entry name" value="Saposin-like"/>
</dbReference>
<dbReference type="EMBL" id="LIAE01008565">
    <property type="protein sequence ID" value="PAV73574.1"/>
    <property type="molecule type" value="Genomic_DNA"/>
</dbReference>
<dbReference type="SMART" id="SM00741">
    <property type="entry name" value="SapB"/>
    <property type="match status" value="1"/>
</dbReference>
<keyword evidence="6" id="KW-1185">Reference proteome</keyword>
<evidence type="ECO:0000259" key="4">
    <source>
        <dbReference type="PROSITE" id="PS50015"/>
    </source>
</evidence>
<dbReference type="AlphaFoldDB" id="A0A2A2KHU8"/>
<sequence>MKFLALIAVVAFVAVVSAKSSVKSKPLCGLCKHFVSKVDDIIKHEGDIEKAIDDFCKEDVPAFLVDTCVKIIEKNLHEIIEMMKYNINHASRIYAAIQFVSSASLGSNLSIIKQRLKQNKEERSNTTELNTVSGQISTDPPPLTLCPVCSRLRRHYYTCMTCGLQNGIFNVTETGVKLLEADDLTTTQTISVMYESSLVCRKCIKQRHKGHSVMAKEKFESGSNDLKFFPIQSDNISVKSDDSTDSQKPSSISDQEKHKPMIGACGDTVCATCQPKSIHCPKCNKGGAFREATVNYTLLSSIAALEGTFEEDEPGNNGLESRLPRDDPEEQQEPVIMRDDFGPAEAGPSNSGNSGQFSLSNQYNHIDRIPTPIIEPQPQPRPSVNVPMSLCTKCFLEFPVTELALSKSALKENNLAYDSSGELVPLLTNTIPDIYIDQLRNEQRCMKNCIQPGDAIRIDELVKKIEKNQSGSNHNPYANGCFATSSCFEEIIEIPRTRTQTEPSTLVESQIAKLVRLHEQVLEKFNQIEEKAKPYYSSESTLKKLAEIPELRNVVSSRIDATVKELEEMLNKLNSDS</sequence>
<proteinExistence type="predicted"/>
<dbReference type="STRING" id="2018661.A0A2A2KHU8"/>
<organism evidence="5 6">
    <name type="scientific">Diploscapter pachys</name>
    <dbReference type="NCBI Taxonomy" id="2018661"/>
    <lineage>
        <taxon>Eukaryota</taxon>
        <taxon>Metazoa</taxon>
        <taxon>Ecdysozoa</taxon>
        <taxon>Nematoda</taxon>
        <taxon>Chromadorea</taxon>
        <taxon>Rhabditida</taxon>
        <taxon>Rhabditina</taxon>
        <taxon>Rhabditomorpha</taxon>
        <taxon>Rhabditoidea</taxon>
        <taxon>Rhabditidae</taxon>
        <taxon>Diploscapter</taxon>
    </lineage>
</organism>
<reference evidence="5 6" key="1">
    <citation type="journal article" date="2017" name="Curr. Biol.">
        <title>Genome architecture and evolution of a unichromosomal asexual nematode.</title>
        <authorList>
            <person name="Fradin H."/>
            <person name="Zegar C."/>
            <person name="Gutwein M."/>
            <person name="Lucas J."/>
            <person name="Kovtun M."/>
            <person name="Corcoran D."/>
            <person name="Baugh L.R."/>
            <person name="Kiontke K."/>
            <person name="Gunsalus K."/>
            <person name="Fitch D.H."/>
            <person name="Piano F."/>
        </authorList>
    </citation>
    <scope>NUCLEOTIDE SEQUENCE [LARGE SCALE GENOMIC DNA]</scope>
    <source>
        <strain evidence="5">PF1309</strain>
    </source>
</reference>
<keyword evidence="3" id="KW-0732">Signal</keyword>
<feature type="region of interest" description="Disordered" evidence="2">
    <location>
        <begin position="237"/>
        <end position="258"/>
    </location>
</feature>
<dbReference type="InterPro" id="IPR008139">
    <property type="entry name" value="SaposinB_dom"/>
</dbReference>
<feature type="region of interest" description="Disordered" evidence="2">
    <location>
        <begin position="307"/>
        <end position="360"/>
    </location>
</feature>
<feature type="domain" description="Saposin B-type" evidence="4">
    <location>
        <begin position="24"/>
        <end position="104"/>
    </location>
</feature>
<comment type="caution">
    <text evidence="5">The sequence shown here is derived from an EMBL/GenBank/DDBJ whole genome shotgun (WGS) entry which is preliminary data.</text>
</comment>
<evidence type="ECO:0000256" key="3">
    <source>
        <dbReference type="SAM" id="SignalP"/>
    </source>
</evidence>
<accession>A0A2A2KHU8</accession>
<keyword evidence="1" id="KW-1015">Disulfide bond</keyword>
<evidence type="ECO:0000313" key="6">
    <source>
        <dbReference type="Proteomes" id="UP000218231"/>
    </source>
</evidence>
<feature type="compositionally biased region" description="Polar residues" evidence="2">
    <location>
        <begin position="348"/>
        <end position="360"/>
    </location>
</feature>
<dbReference type="PROSITE" id="PS50015">
    <property type="entry name" value="SAP_B"/>
    <property type="match status" value="1"/>
</dbReference>
<name>A0A2A2KHU8_9BILA</name>
<evidence type="ECO:0000256" key="1">
    <source>
        <dbReference type="ARBA" id="ARBA00023157"/>
    </source>
</evidence>
<dbReference type="Gene3D" id="1.10.225.10">
    <property type="entry name" value="Saposin-like"/>
    <property type="match status" value="1"/>
</dbReference>
<feature type="signal peptide" evidence="3">
    <location>
        <begin position="1"/>
        <end position="18"/>
    </location>
</feature>
<feature type="chain" id="PRO_5011974194" description="Saposin B-type domain-containing protein" evidence="3">
    <location>
        <begin position="19"/>
        <end position="577"/>
    </location>
</feature>
<evidence type="ECO:0000256" key="2">
    <source>
        <dbReference type="SAM" id="MobiDB-lite"/>
    </source>
</evidence>
<protein>
    <recommendedName>
        <fullName evidence="4">Saposin B-type domain-containing protein</fullName>
    </recommendedName>
</protein>
<dbReference type="OrthoDB" id="69496at2759"/>
<dbReference type="SUPFAM" id="SSF47862">
    <property type="entry name" value="Saposin"/>
    <property type="match status" value="1"/>
</dbReference>